<dbReference type="Gene3D" id="2.60.40.10">
    <property type="entry name" value="Immunoglobulins"/>
    <property type="match status" value="1"/>
</dbReference>
<name>A0A0C1ISD2_9BACT</name>
<accession>A0A0C1ISD2</accession>
<keyword evidence="1" id="KW-0732">Signal</keyword>
<organism evidence="2 3">
    <name type="scientific">Flavihumibacter solisilvae</name>
    <dbReference type="NCBI Taxonomy" id="1349421"/>
    <lineage>
        <taxon>Bacteria</taxon>
        <taxon>Pseudomonadati</taxon>
        <taxon>Bacteroidota</taxon>
        <taxon>Chitinophagia</taxon>
        <taxon>Chitinophagales</taxon>
        <taxon>Chitinophagaceae</taxon>
        <taxon>Flavihumibacter</taxon>
    </lineage>
</organism>
<feature type="signal peptide" evidence="1">
    <location>
        <begin position="1"/>
        <end position="20"/>
    </location>
</feature>
<reference evidence="2 3" key="1">
    <citation type="submission" date="2014-11" db="EMBL/GenBank/DDBJ databases">
        <title>Genome sequence of Flavihumibacter solisilvae 3-3.</title>
        <authorList>
            <person name="Zhou G."/>
            <person name="Li M."/>
            <person name="Wang G."/>
        </authorList>
    </citation>
    <scope>NUCLEOTIDE SEQUENCE [LARGE SCALE GENOMIC DNA]</scope>
    <source>
        <strain evidence="2 3">3-3</strain>
    </source>
</reference>
<dbReference type="STRING" id="1349421.OI18_16350"/>
<dbReference type="OrthoDB" id="599464at2"/>
<protein>
    <recommendedName>
        <fullName evidence="4">Secretion system C-terminal sorting domain-containing protein</fullName>
    </recommendedName>
</protein>
<dbReference type="RefSeq" id="WP_039141769.1">
    <property type="nucleotide sequence ID" value="NZ_JSVC01000019.1"/>
</dbReference>
<evidence type="ECO:0000313" key="3">
    <source>
        <dbReference type="Proteomes" id="UP000031408"/>
    </source>
</evidence>
<evidence type="ECO:0008006" key="4">
    <source>
        <dbReference type="Google" id="ProtNLM"/>
    </source>
</evidence>
<proteinExistence type="predicted"/>
<dbReference type="Proteomes" id="UP000031408">
    <property type="component" value="Unassembled WGS sequence"/>
</dbReference>
<dbReference type="InterPro" id="IPR013783">
    <property type="entry name" value="Ig-like_fold"/>
</dbReference>
<feature type="chain" id="PRO_5002151819" description="Secretion system C-terminal sorting domain-containing protein" evidence="1">
    <location>
        <begin position="21"/>
        <end position="659"/>
    </location>
</feature>
<evidence type="ECO:0000313" key="2">
    <source>
        <dbReference type="EMBL" id="KIC93359.1"/>
    </source>
</evidence>
<dbReference type="AlphaFoldDB" id="A0A0C1ISD2"/>
<keyword evidence="3" id="KW-1185">Reference proteome</keyword>
<gene>
    <name evidence="2" type="ORF">OI18_16350</name>
</gene>
<dbReference type="NCBIfam" id="TIGR04183">
    <property type="entry name" value="Por_Secre_tail"/>
    <property type="match status" value="1"/>
</dbReference>
<evidence type="ECO:0000256" key="1">
    <source>
        <dbReference type="SAM" id="SignalP"/>
    </source>
</evidence>
<dbReference type="EMBL" id="JSVC01000019">
    <property type="protein sequence ID" value="KIC93359.1"/>
    <property type="molecule type" value="Genomic_DNA"/>
</dbReference>
<comment type="caution">
    <text evidence="2">The sequence shown here is derived from an EMBL/GenBank/DDBJ whole genome shotgun (WGS) entry which is preliminary data.</text>
</comment>
<sequence>MKKLLLVTFVVAFGSFGIKAQVIQAMNKAAFGVDGEVISAKLNGASQATANSHDWFSNSATNFPYTPPIWIIDTSGAKSITDRYVTDINSRRLPFFRTMSYPQFTRLNGNTLIDAIYIRDYHGIDSTTFAMSNKNGDNPSLWTGATETNIPDKNDILDTYVHVRRAQKTAVLLDSLWFIGGIALDATNGNRYFDFELYQTDIFYSRQTRKFTGTGPEDGHTAWKFDPVSGAVTTPGDVIFTAEFGGSGLQNLVARIWVHRDAMNLNSPNFAWGGLFDGAGGNYGYASILPRQGGNFYSGLQNSASTWAGPFKLVKADNSVQDNFSPNQFLEFAVNMTYLGLDPMSLLGGNACGLPFSRILIKTRSSSSFSAELKDFVGPFDFFTFNPVSADADIPFICGESVSTITVTNAMPTSVYTWSTADGNIISGTTGPEITVDAPGTYIVKQQLMAGCGEYALDTVVIDFSNSCNILPANRLKLTGKLAGQEVNLDFEASSNENVSYYIVERSTDGKNFQHLKTITNNNSRTGTVSYPINDNVSTVPGEQVYYRVKLIRIDNSVRYSPEVALKRVILNEDQIQVLPNPVTDRMQLVVNSKKNQLAVIKIFNAVGALMDVRKVSLYPGNNLISYEGLNKWASGTYPITLETGDRRMTGKMIMARKR</sequence>
<dbReference type="InterPro" id="IPR026444">
    <property type="entry name" value="Secre_tail"/>
</dbReference>